<dbReference type="SMART" id="SM00855">
    <property type="entry name" value="PGAM"/>
    <property type="match status" value="1"/>
</dbReference>
<dbReference type="SUPFAM" id="SSF53254">
    <property type="entry name" value="Phosphoglycerate mutase-like"/>
    <property type="match status" value="1"/>
</dbReference>
<dbReference type="PROSITE" id="PS00175">
    <property type="entry name" value="PG_MUTASE"/>
    <property type="match status" value="1"/>
</dbReference>
<feature type="signal peptide" evidence="1">
    <location>
        <begin position="1"/>
        <end position="22"/>
    </location>
</feature>
<dbReference type="InterPro" id="IPR013078">
    <property type="entry name" value="His_Pase_superF_clade-1"/>
</dbReference>
<protein>
    <recommendedName>
        <fullName evidence="4">Phosphoglycerate mutase family protein</fullName>
    </recommendedName>
</protein>
<evidence type="ECO:0000313" key="2">
    <source>
        <dbReference type="EMBL" id="GMH70598.1"/>
    </source>
</evidence>
<gene>
    <name evidence="2" type="ORF">TrST_g14054</name>
</gene>
<evidence type="ECO:0008006" key="4">
    <source>
        <dbReference type="Google" id="ProtNLM"/>
    </source>
</evidence>
<keyword evidence="1" id="KW-0732">Signal</keyword>
<dbReference type="OrthoDB" id="496981at2759"/>
<dbReference type="AlphaFoldDB" id="A0A9W7AK56"/>
<evidence type="ECO:0000313" key="3">
    <source>
        <dbReference type="Proteomes" id="UP001165085"/>
    </source>
</evidence>
<name>A0A9W7AK56_9STRA</name>
<accession>A0A9W7AK56</accession>
<proteinExistence type="predicted"/>
<dbReference type="EMBL" id="BRXY01000141">
    <property type="protein sequence ID" value="GMH70598.1"/>
    <property type="molecule type" value="Genomic_DNA"/>
</dbReference>
<dbReference type="GO" id="GO:0003824">
    <property type="term" value="F:catalytic activity"/>
    <property type="evidence" value="ECO:0007669"/>
    <property type="project" value="InterPro"/>
</dbReference>
<dbReference type="InterPro" id="IPR051710">
    <property type="entry name" value="Phosphatase_SH3-domain"/>
</dbReference>
<evidence type="ECO:0000256" key="1">
    <source>
        <dbReference type="SAM" id="SignalP"/>
    </source>
</evidence>
<comment type="caution">
    <text evidence="2">The sequence shown here is derived from an EMBL/GenBank/DDBJ whole genome shotgun (WGS) entry which is preliminary data.</text>
</comment>
<dbReference type="Pfam" id="PF00300">
    <property type="entry name" value="His_Phos_1"/>
    <property type="match status" value="1"/>
</dbReference>
<dbReference type="Gene3D" id="3.40.50.1240">
    <property type="entry name" value="Phosphoglycerate mutase-like"/>
    <property type="match status" value="1"/>
</dbReference>
<reference evidence="3" key="1">
    <citation type="journal article" date="2023" name="Commun. Biol.">
        <title>Genome analysis of Parmales, the sister group of diatoms, reveals the evolutionary specialization of diatoms from phago-mixotrophs to photoautotrophs.</title>
        <authorList>
            <person name="Ban H."/>
            <person name="Sato S."/>
            <person name="Yoshikawa S."/>
            <person name="Yamada K."/>
            <person name="Nakamura Y."/>
            <person name="Ichinomiya M."/>
            <person name="Sato N."/>
            <person name="Blanc-Mathieu R."/>
            <person name="Endo H."/>
            <person name="Kuwata A."/>
            <person name="Ogata H."/>
        </authorList>
    </citation>
    <scope>NUCLEOTIDE SEQUENCE [LARGE SCALE GENOMIC DNA]</scope>
    <source>
        <strain evidence="3">NIES 3701</strain>
    </source>
</reference>
<feature type="chain" id="PRO_5040880407" description="Phosphoglycerate mutase family protein" evidence="1">
    <location>
        <begin position="23"/>
        <end position="281"/>
    </location>
</feature>
<dbReference type="PANTHER" id="PTHR16469:SF27">
    <property type="entry name" value="UBIQUITIN-ASSOCIATED AND SH3 DOMAIN-CONTAINING BA-RELATED"/>
    <property type="match status" value="1"/>
</dbReference>
<keyword evidence="3" id="KW-1185">Reference proteome</keyword>
<dbReference type="InterPro" id="IPR001345">
    <property type="entry name" value="PG/BPGM_mutase_AS"/>
</dbReference>
<sequence>MSRLQILLPLLMLSLLLRRSFSSSSLPQPPRLRLILVRHGESQNNVLNLVSKQHYRENRFADPALTDLGERQAAATGEYLASPGCHPLLSGVTTVAVSPFLRTLQTSKPIVAALRGRSPSLPVELWPDIYEISGCYDGLPGSETSNPGLTGAEIAERFSYPPPASLPPSSGWYTHPGRESYAEGVSRIGAVADRLRLRAADLCAAGESETLCLVVHGDFIDVLLNQLLHMQKDPRKARFRTYNTSISAVDVFGDGMAACLFSNFHEHLKGEMCKREQLGVV</sequence>
<dbReference type="Proteomes" id="UP001165085">
    <property type="component" value="Unassembled WGS sequence"/>
</dbReference>
<dbReference type="CDD" id="cd07067">
    <property type="entry name" value="HP_PGM_like"/>
    <property type="match status" value="1"/>
</dbReference>
<dbReference type="PANTHER" id="PTHR16469">
    <property type="entry name" value="UBIQUITIN-ASSOCIATED AND SH3 DOMAIN-CONTAINING BA-RELATED"/>
    <property type="match status" value="1"/>
</dbReference>
<organism evidence="2 3">
    <name type="scientific">Triparma strigata</name>
    <dbReference type="NCBI Taxonomy" id="1606541"/>
    <lineage>
        <taxon>Eukaryota</taxon>
        <taxon>Sar</taxon>
        <taxon>Stramenopiles</taxon>
        <taxon>Ochrophyta</taxon>
        <taxon>Bolidophyceae</taxon>
        <taxon>Parmales</taxon>
        <taxon>Triparmaceae</taxon>
        <taxon>Triparma</taxon>
    </lineage>
</organism>
<dbReference type="InterPro" id="IPR029033">
    <property type="entry name" value="His_PPase_superfam"/>
</dbReference>